<gene>
    <name evidence="2" type="ORF">GOODEAATRI_022386</name>
</gene>
<accession>A0ABV0PQU3</accession>
<proteinExistence type="predicted"/>
<name>A0ABV0PQU3_9TELE</name>
<evidence type="ECO:0000256" key="1">
    <source>
        <dbReference type="SAM" id="MobiDB-lite"/>
    </source>
</evidence>
<dbReference type="EMBL" id="JAHRIO010082249">
    <property type="protein sequence ID" value="MEQ2185851.1"/>
    <property type="molecule type" value="Genomic_DNA"/>
</dbReference>
<keyword evidence="3" id="KW-1185">Reference proteome</keyword>
<sequence length="171" mass="19149">MSESARNLVAAILNDEHAINTLASACTNQSSTSNRIQYRTTDEEIFSLFQRGRQSATNAPGPFASMDRLPSQEPPSTAPIYNLRPFTRKGPRPKRFQAPLNCVRPVAQSFTKEVILLPDHTSAHVPRRAKKVWLFQNGLVKSALEFQNDWDSNRVMQEITAAFHPVVAGCR</sequence>
<feature type="region of interest" description="Disordered" evidence="1">
    <location>
        <begin position="57"/>
        <end position="77"/>
    </location>
</feature>
<reference evidence="2 3" key="1">
    <citation type="submission" date="2021-06" db="EMBL/GenBank/DDBJ databases">
        <authorList>
            <person name="Palmer J.M."/>
        </authorList>
    </citation>
    <scope>NUCLEOTIDE SEQUENCE [LARGE SCALE GENOMIC DNA]</scope>
    <source>
        <strain evidence="2 3">GA_2019</strain>
        <tissue evidence="2">Muscle</tissue>
    </source>
</reference>
<evidence type="ECO:0000313" key="2">
    <source>
        <dbReference type="EMBL" id="MEQ2185851.1"/>
    </source>
</evidence>
<comment type="caution">
    <text evidence="2">The sequence shown here is derived from an EMBL/GenBank/DDBJ whole genome shotgun (WGS) entry which is preliminary data.</text>
</comment>
<organism evidence="2 3">
    <name type="scientific">Goodea atripinnis</name>
    <dbReference type="NCBI Taxonomy" id="208336"/>
    <lineage>
        <taxon>Eukaryota</taxon>
        <taxon>Metazoa</taxon>
        <taxon>Chordata</taxon>
        <taxon>Craniata</taxon>
        <taxon>Vertebrata</taxon>
        <taxon>Euteleostomi</taxon>
        <taxon>Actinopterygii</taxon>
        <taxon>Neopterygii</taxon>
        <taxon>Teleostei</taxon>
        <taxon>Neoteleostei</taxon>
        <taxon>Acanthomorphata</taxon>
        <taxon>Ovalentaria</taxon>
        <taxon>Atherinomorphae</taxon>
        <taxon>Cyprinodontiformes</taxon>
        <taxon>Goodeidae</taxon>
        <taxon>Goodea</taxon>
    </lineage>
</organism>
<protein>
    <submittedName>
        <fullName evidence="2">Uncharacterized protein</fullName>
    </submittedName>
</protein>
<evidence type="ECO:0000313" key="3">
    <source>
        <dbReference type="Proteomes" id="UP001476798"/>
    </source>
</evidence>
<dbReference type="Proteomes" id="UP001476798">
    <property type="component" value="Unassembled WGS sequence"/>
</dbReference>